<keyword evidence="3" id="KW-0067">ATP-binding</keyword>
<dbReference type="GO" id="GO:0006412">
    <property type="term" value="P:translation"/>
    <property type="evidence" value="ECO:0007669"/>
    <property type="project" value="UniProtKB-KW"/>
</dbReference>
<sequence>DRIKKQYDISDNDVEIITSTKSMADFFESCVKIYSYPKIISNWIIRDLLYLLNQKQIKIENCKISPNHLIGMLKMIEAGKISGKIAKSIFEEMFKTGKMPEEIVKQKGLK</sequence>
<dbReference type="SUPFAM" id="SSF89095">
    <property type="entry name" value="GatB/YqeY motif"/>
    <property type="match status" value="1"/>
</dbReference>
<dbReference type="InterPro" id="IPR017959">
    <property type="entry name" value="Asn/Gln-tRNA_amidoTrfase_suB/E"/>
</dbReference>
<evidence type="ECO:0000259" key="5">
    <source>
        <dbReference type="SMART" id="SM00845"/>
    </source>
</evidence>
<evidence type="ECO:0000256" key="2">
    <source>
        <dbReference type="ARBA" id="ARBA00022741"/>
    </source>
</evidence>
<dbReference type="Pfam" id="PF02637">
    <property type="entry name" value="GatB_Yqey"/>
    <property type="match status" value="1"/>
</dbReference>
<evidence type="ECO:0000256" key="3">
    <source>
        <dbReference type="ARBA" id="ARBA00022840"/>
    </source>
</evidence>
<dbReference type="GO" id="GO:0005524">
    <property type="term" value="F:ATP binding"/>
    <property type="evidence" value="ECO:0007669"/>
    <property type="project" value="UniProtKB-KW"/>
</dbReference>
<dbReference type="AlphaFoldDB" id="X1S0Z2"/>
<feature type="domain" description="Asn/Gln amidotransferase" evidence="5">
    <location>
        <begin position="25"/>
        <end position="109"/>
    </location>
</feature>
<keyword evidence="1" id="KW-0436">Ligase</keyword>
<accession>X1S0Z2</accession>
<comment type="caution">
    <text evidence="6">The sequence shown here is derived from an EMBL/GenBank/DDBJ whole genome shotgun (WGS) entry which is preliminary data.</text>
</comment>
<feature type="non-terminal residue" evidence="6">
    <location>
        <position position="110"/>
    </location>
</feature>
<dbReference type="GO" id="GO:0016884">
    <property type="term" value="F:carbon-nitrogen ligase activity, with glutamine as amido-N-donor"/>
    <property type="evidence" value="ECO:0007669"/>
    <property type="project" value="InterPro"/>
</dbReference>
<protein>
    <recommendedName>
        <fullName evidence="5">Asn/Gln amidotransferase domain-containing protein</fullName>
    </recommendedName>
</protein>
<organism evidence="6">
    <name type="scientific">marine sediment metagenome</name>
    <dbReference type="NCBI Taxonomy" id="412755"/>
    <lineage>
        <taxon>unclassified sequences</taxon>
        <taxon>metagenomes</taxon>
        <taxon>ecological metagenomes</taxon>
    </lineage>
</organism>
<evidence type="ECO:0000256" key="1">
    <source>
        <dbReference type="ARBA" id="ARBA00022598"/>
    </source>
</evidence>
<gene>
    <name evidence="6" type="ORF">S12H4_25091</name>
</gene>
<proteinExistence type="predicted"/>
<keyword evidence="4" id="KW-0648">Protein biosynthesis</keyword>
<dbReference type="InterPro" id="IPR018027">
    <property type="entry name" value="Asn/Gln_amidotransferase"/>
</dbReference>
<evidence type="ECO:0000256" key="4">
    <source>
        <dbReference type="ARBA" id="ARBA00022917"/>
    </source>
</evidence>
<evidence type="ECO:0000313" key="6">
    <source>
        <dbReference type="EMBL" id="GAI72856.1"/>
    </source>
</evidence>
<name>X1S0Z2_9ZZZZ</name>
<keyword evidence="2" id="KW-0547">Nucleotide-binding</keyword>
<dbReference type="PANTHER" id="PTHR11659">
    <property type="entry name" value="GLUTAMYL-TRNA GLN AMIDOTRANSFERASE SUBUNIT B MITOCHONDRIAL AND PROKARYOTIC PET112-RELATED"/>
    <property type="match status" value="1"/>
</dbReference>
<dbReference type="InterPro" id="IPR003789">
    <property type="entry name" value="Asn/Gln_tRNA_amidoTrase-B-like"/>
</dbReference>
<reference evidence="6" key="1">
    <citation type="journal article" date="2014" name="Front. Microbiol.">
        <title>High frequency of phylogenetically diverse reductive dehalogenase-homologous genes in deep subseafloor sedimentary metagenomes.</title>
        <authorList>
            <person name="Kawai M."/>
            <person name="Futagami T."/>
            <person name="Toyoda A."/>
            <person name="Takaki Y."/>
            <person name="Nishi S."/>
            <person name="Hori S."/>
            <person name="Arai W."/>
            <person name="Tsubouchi T."/>
            <person name="Morono Y."/>
            <person name="Uchiyama I."/>
            <person name="Ito T."/>
            <person name="Fujiyama A."/>
            <person name="Inagaki F."/>
            <person name="Takami H."/>
        </authorList>
    </citation>
    <scope>NUCLEOTIDE SEQUENCE</scope>
    <source>
        <strain evidence="6">Expedition CK06-06</strain>
    </source>
</reference>
<dbReference type="EMBL" id="BARW01013887">
    <property type="protein sequence ID" value="GAI72856.1"/>
    <property type="molecule type" value="Genomic_DNA"/>
</dbReference>
<feature type="non-terminal residue" evidence="6">
    <location>
        <position position="1"/>
    </location>
</feature>
<dbReference type="SMART" id="SM00845">
    <property type="entry name" value="GatB_Yqey"/>
    <property type="match status" value="1"/>
</dbReference>